<evidence type="ECO:0000256" key="4">
    <source>
        <dbReference type="ARBA" id="ARBA00022692"/>
    </source>
</evidence>
<evidence type="ECO:0000256" key="2">
    <source>
        <dbReference type="ARBA" id="ARBA00010992"/>
    </source>
</evidence>
<evidence type="ECO:0000259" key="10">
    <source>
        <dbReference type="PROSITE" id="PS50850"/>
    </source>
</evidence>
<feature type="transmembrane region" description="Helical" evidence="9">
    <location>
        <begin position="404"/>
        <end position="425"/>
    </location>
</feature>
<dbReference type="GO" id="GO:0016020">
    <property type="term" value="C:membrane"/>
    <property type="evidence" value="ECO:0007669"/>
    <property type="project" value="UniProtKB-SubCell"/>
</dbReference>
<dbReference type="NCBIfam" id="TIGR00879">
    <property type="entry name" value="SP"/>
    <property type="match status" value="1"/>
</dbReference>
<feature type="transmembrane region" description="Helical" evidence="9">
    <location>
        <begin position="20"/>
        <end position="39"/>
    </location>
</feature>
<feature type="transmembrane region" description="Helical" evidence="9">
    <location>
        <begin position="134"/>
        <end position="157"/>
    </location>
</feature>
<evidence type="ECO:0000256" key="3">
    <source>
        <dbReference type="ARBA" id="ARBA00022448"/>
    </source>
</evidence>
<dbReference type="Pfam" id="PF00083">
    <property type="entry name" value="Sugar_tr"/>
    <property type="match status" value="1"/>
</dbReference>
<keyword evidence="12" id="KW-1185">Reference proteome</keyword>
<reference evidence="11 12" key="1">
    <citation type="journal article" date="2014" name="Genome Biol. Evol.">
        <title>Comparative genomics and transcriptomics analyses reveal divergent lifestyle features of nematode endoparasitic fungus Hirsutella minnesotensis.</title>
        <authorList>
            <person name="Lai Y."/>
            <person name="Liu K."/>
            <person name="Zhang X."/>
            <person name="Zhang X."/>
            <person name="Li K."/>
            <person name="Wang N."/>
            <person name="Shu C."/>
            <person name="Wu Y."/>
            <person name="Wang C."/>
            <person name="Bushley K.E."/>
            <person name="Xiang M."/>
            <person name="Liu X."/>
        </authorList>
    </citation>
    <scope>NUCLEOTIDE SEQUENCE [LARGE SCALE GENOMIC DNA]</scope>
    <source>
        <strain evidence="11 12">3608</strain>
    </source>
</reference>
<accession>A0A0F7ZNI1</accession>
<feature type="transmembrane region" description="Helical" evidence="9">
    <location>
        <begin position="336"/>
        <end position="363"/>
    </location>
</feature>
<feature type="domain" description="Major facilitator superfamily (MFS) profile" evidence="10">
    <location>
        <begin position="1"/>
        <end position="429"/>
    </location>
</feature>
<dbReference type="GO" id="GO:0005351">
    <property type="term" value="F:carbohydrate:proton symporter activity"/>
    <property type="evidence" value="ECO:0007669"/>
    <property type="project" value="TreeGrafter"/>
</dbReference>
<dbReference type="AlphaFoldDB" id="A0A0F7ZNI1"/>
<dbReference type="PROSITE" id="PS50850">
    <property type="entry name" value="MFS"/>
    <property type="match status" value="1"/>
</dbReference>
<dbReference type="Proteomes" id="UP000054481">
    <property type="component" value="Unassembled WGS sequence"/>
</dbReference>
<dbReference type="InterPro" id="IPR005828">
    <property type="entry name" value="MFS_sugar_transport-like"/>
</dbReference>
<keyword evidence="3 7" id="KW-0813">Transport</keyword>
<keyword evidence="4 9" id="KW-0812">Transmembrane</keyword>
<feature type="transmembrane region" description="Helical" evidence="9">
    <location>
        <begin position="48"/>
        <end position="70"/>
    </location>
</feature>
<dbReference type="SUPFAM" id="SSF103473">
    <property type="entry name" value="MFS general substrate transporter"/>
    <property type="match status" value="1"/>
</dbReference>
<keyword evidence="5 9" id="KW-1133">Transmembrane helix</keyword>
<comment type="subcellular location">
    <subcellularLocation>
        <location evidence="1">Membrane</location>
        <topology evidence="1">Multi-pass membrane protein</topology>
    </subcellularLocation>
</comment>
<dbReference type="InterPro" id="IPR020846">
    <property type="entry name" value="MFS_dom"/>
</dbReference>
<feature type="region of interest" description="Disordered" evidence="8">
    <location>
        <begin position="452"/>
        <end position="475"/>
    </location>
</feature>
<feature type="transmembrane region" description="Helical" evidence="9">
    <location>
        <begin position="76"/>
        <end position="94"/>
    </location>
</feature>
<dbReference type="PANTHER" id="PTHR48022:SF66">
    <property type="entry name" value="MFS HEXOSE TRANSPORTER"/>
    <property type="match status" value="1"/>
</dbReference>
<dbReference type="FunFam" id="1.20.1250.20:FF:000134">
    <property type="entry name" value="MFS sugar transporter protein"/>
    <property type="match status" value="1"/>
</dbReference>
<dbReference type="PANTHER" id="PTHR48022">
    <property type="entry name" value="PLASTIDIC GLUCOSE TRANSPORTER 4"/>
    <property type="match status" value="1"/>
</dbReference>
<dbReference type="EMBL" id="KQ030532">
    <property type="protein sequence ID" value="KJZ73790.1"/>
    <property type="molecule type" value="Genomic_DNA"/>
</dbReference>
<dbReference type="InterPro" id="IPR005829">
    <property type="entry name" value="Sugar_transporter_CS"/>
</dbReference>
<organism evidence="11 12">
    <name type="scientific">Hirsutella minnesotensis 3608</name>
    <dbReference type="NCBI Taxonomy" id="1043627"/>
    <lineage>
        <taxon>Eukaryota</taxon>
        <taxon>Fungi</taxon>
        <taxon>Dikarya</taxon>
        <taxon>Ascomycota</taxon>
        <taxon>Pezizomycotina</taxon>
        <taxon>Sordariomycetes</taxon>
        <taxon>Hypocreomycetidae</taxon>
        <taxon>Hypocreales</taxon>
        <taxon>Ophiocordycipitaceae</taxon>
        <taxon>Hirsutella</taxon>
    </lineage>
</organism>
<name>A0A0F7ZNI1_9HYPO</name>
<evidence type="ECO:0000313" key="11">
    <source>
        <dbReference type="EMBL" id="KJZ73790.1"/>
    </source>
</evidence>
<sequence>MDAWKGFLPEHADANKLGVLINMLSIGSITSYCFSPWLADTLGRKPTIMLGCVVMIAGSCIGAFCTGYHMYIGGRFVLGFGNSLVQVCCPMLLMEICHPQHRARLTAAYNCLWNAGSVLVSVLGWGAASIPGDWSWRSITLLQAVLSLVQLVGVWWVPESPRFLVSRGEPDRALAMLAKHHGGGDAGNATVALEHREIKATIASDRAAAGSASYLDFFKTQGNRWRLMIIVSLGVISQYSGNALFSNYIDIIYENAGIREQGKKLALSAAKNGLDLFVSVSAAMSVDRVGRRPLFLASMAGMVVSFACWTVVEAVYEGSAVRQDGAVVYYANQSAGYAQIALVWLFSIFYDIAFAGLLIAYALEILPYHLRAKGIVVLNMTVQGALAIGNQTNKLAWTNMPNVWNFLLFYTLWNTCELVFVYFVYVETRGPTLEEVARIFDGDDAVPAVGAEQATSARHDASGRDSGSMSEAKAA</sequence>
<gene>
    <name evidence="11" type="ORF">HIM_06908</name>
</gene>
<evidence type="ECO:0000256" key="6">
    <source>
        <dbReference type="ARBA" id="ARBA00023136"/>
    </source>
</evidence>
<feature type="transmembrane region" description="Helical" evidence="9">
    <location>
        <begin position="106"/>
        <end position="128"/>
    </location>
</feature>
<dbReference type="InterPro" id="IPR036259">
    <property type="entry name" value="MFS_trans_sf"/>
</dbReference>
<dbReference type="PROSITE" id="PS00216">
    <property type="entry name" value="SUGAR_TRANSPORT_1"/>
    <property type="match status" value="1"/>
</dbReference>
<evidence type="ECO:0000313" key="12">
    <source>
        <dbReference type="Proteomes" id="UP000054481"/>
    </source>
</evidence>
<evidence type="ECO:0000256" key="1">
    <source>
        <dbReference type="ARBA" id="ARBA00004141"/>
    </source>
</evidence>
<evidence type="ECO:0000256" key="5">
    <source>
        <dbReference type="ARBA" id="ARBA00022989"/>
    </source>
</evidence>
<dbReference type="InterPro" id="IPR050360">
    <property type="entry name" value="MFS_Sugar_Transporters"/>
</dbReference>
<protein>
    <recommendedName>
        <fullName evidence="10">Major facilitator superfamily (MFS) profile domain-containing protein</fullName>
    </recommendedName>
</protein>
<comment type="similarity">
    <text evidence="2 7">Belongs to the major facilitator superfamily. Sugar transporter (TC 2.A.1.1) family.</text>
</comment>
<dbReference type="OrthoDB" id="6133115at2759"/>
<dbReference type="Gene3D" id="1.20.1250.20">
    <property type="entry name" value="MFS general substrate transporter like domains"/>
    <property type="match status" value="1"/>
</dbReference>
<evidence type="ECO:0000256" key="9">
    <source>
        <dbReference type="SAM" id="Phobius"/>
    </source>
</evidence>
<evidence type="ECO:0000256" key="8">
    <source>
        <dbReference type="SAM" id="MobiDB-lite"/>
    </source>
</evidence>
<proteinExistence type="inferred from homology"/>
<keyword evidence="6 9" id="KW-0472">Membrane</keyword>
<evidence type="ECO:0000256" key="7">
    <source>
        <dbReference type="RuleBase" id="RU003346"/>
    </source>
</evidence>
<dbReference type="InterPro" id="IPR003663">
    <property type="entry name" value="Sugar/inositol_transpt"/>
</dbReference>
<feature type="transmembrane region" description="Helical" evidence="9">
    <location>
        <begin position="294"/>
        <end position="316"/>
    </location>
</feature>